<organism evidence="2 3">
    <name type="scientific">Pyramidobacter piscolens W5455</name>
    <dbReference type="NCBI Taxonomy" id="352165"/>
    <lineage>
        <taxon>Bacteria</taxon>
        <taxon>Thermotogati</taxon>
        <taxon>Synergistota</taxon>
        <taxon>Synergistia</taxon>
        <taxon>Synergistales</taxon>
        <taxon>Dethiosulfovibrionaceae</taxon>
        <taxon>Pyramidobacter</taxon>
    </lineage>
</organism>
<accession>A0ABP2HSW5</accession>
<evidence type="ECO:0000313" key="2">
    <source>
        <dbReference type="EMBL" id="EFB90041.1"/>
    </source>
</evidence>
<evidence type="ECO:0000313" key="3">
    <source>
        <dbReference type="Proteomes" id="UP000006462"/>
    </source>
</evidence>
<keyword evidence="3" id="KW-1185">Reference proteome</keyword>
<reference evidence="2 3" key="1">
    <citation type="submission" date="2009-12" db="EMBL/GenBank/DDBJ databases">
        <authorList>
            <person name="Shrivastava S."/>
            <person name="Madupu R."/>
            <person name="Durkin A.S."/>
            <person name="Torralba M."/>
            <person name="Methe B."/>
            <person name="Sutton G.G."/>
            <person name="Strausberg R.L."/>
            <person name="Nelson K.E."/>
        </authorList>
    </citation>
    <scope>NUCLEOTIDE SEQUENCE [LARGE SCALE GENOMIC DNA]</scope>
    <source>
        <strain evidence="2 3">W5455</strain>
    </source>
</reference>
<gene>
    <name evidence="2" type="ORF">HMPREF7215_0934</name>
</gene>
<feature type="compositionally biased region" description="Basic residues" evidence="1">
    <location>
        <begin position="1"/>
        <end position="16"/>
    </location>
</feature>
<comment type="caution">
    <text evidence="2">The sequence shown here is derived from an EMBL/GenBank/DDBJ whole genome shotgun (WGS) entry which is preliminary data.</text>
</comment>
<protein>
    <submittedName>
        <fullName evidence="2">Uncharacterized protein</fullName>
    </submittedName>
</protein>
<evidence type="ECO:0000256" key="1">
    <source>
        <dbReference type="SAM" id="MobiDB-lite"/>
    </source>
</evidence>
<dbReference type="Proteomes" id="UP000006462">
    <property type="component" value="Unassembled WGS sequence"/>
</dbReference>
<proteinExistence type="predicted"/>
<name>A0ABP2HSW5_9BACT</name>
<feature type="region of interest" description="Disordered" evidence="1">
    <location>
        <begin position="1"/>
        <end position="26"/>
    </location>
</feature>
<sequence length="48" mass="5808">MKRNLPRRSGEKRRRSPSHEDTENFPPKIRRQFDCFCFLRVSVVAFVL</sequence>
<dbReference type="EMBL" id="ADFP01000097">
    <property type="protein sequence ID" value="EFB90041.1"/>
    <property type="molecule type" value="Genomic_DNA"/>
</dbReference>